<feature type="compositionally biased region" description="Basic and acidic residues" evidence="1">
    <location>
        <begin position="118"/>
        <end position="131"/>
    </location>
</feature>
<accession>A0A6J7BZ30</accession>
<name>A0A6J7BZ30_9ZZZZ</name>
<gene>
    <name evidence="2" type="ORF">UFOPK3268_01114</name>
</gene>
<dbReference type="AlphaFoldDB" id="A0A6J7BZ30"/>
<proteinExistence type="predicted"/>
<dbReference type="EMBL" id="CAFBIZ010000145">
    <property type="protein sequence ID" value="CAB4850976.1"/>
    <property type="molecule type" value="Genomic_DNA"/>
</dbReference>
<feature type="region of interest" description="Disordered" evidence="1">
    <location>
        <begin position="118"/>
        <end position="157"/>
    </location>
</feature>
<evidence type="ECO:0000256" key="1">
    <source>
        <dbReference type="SAM" id="MobiDB-lite"/>
    </source>
</evidence>
<sequence length="157" mass="16402">MTCLAQVQGQLASEGGLARALQTCEQDHGGRVLGQSQPAGLTAEDPDEFLVDNLDDLLGRIQRLRDLGAQGPLADPRGEIAHDGESNIGLEQRRADIAHGGVDIGLGQASLATQVLERGGESIRQRGEQRRPVGRGVAPGEGSRAQQCIDPGAEVPG</sequence>
<reference evidence="2" key="1">
    <citation type="submission" date="2020-05" db="EMBL/GenBank/DDBJ databases">
        <authorList>
            <person name="Chiriac C."/>
            <person name="Salcher M."/>
            <person name="Ghai R."/>
            <person name="Kavagutti S V."/>
        </authorList>
    </citation>
    <scope>NUCLEOTIDE SEQUENCE</scope>
</reference>
<protein>
    <submittedName>
        <fullName evidence="2">Unannotated protein</fullName>
    </submittedName>
</protein>
<organism evidence="2">
    <name type="scientific">freshwater metagenome</name>
    <dbReference type="NCBI Taxonomy" id="449393"/>
    <lineage>
        <taxon>unclassified sequences</taxon>
        <taxon>metagenomes</taxon>
        <taxon>ecological metagenomes</taxon>
    </lineage>
</organism>
<evidence type="ECO:0000313" key="2">
    <source>
        <dbReference type="EMBL" id="CAB4850976.1"/>
    </source>
</evidence>